<feature type="transmembrane region" description="Helical" evidence="6">
    <location>
        <begin position="333"/>
        <end position="360"/>
    </location>
</feature>
<feature type="transmembrane region" description="Helical" evidence="6">
    <location>
        <begin position="241"/>
        <end position="263"/>
    </location>
</feature>
<evidence type="ECO:0000256" key="1">
    <source>
        <dbReference type="ARBA" id="ARBA00004651"/>
    </source>
</evidence>
<keyword evidence="2 6" id="KW-0812">Transmembrane</keyword>
<protein>
    <submittedName>
        <fullName evidence="8">Major Facilitator Superfamily protein</fullName>
    </submittedName>
</protein>
<keyword evidence="3 6" id="KW-1133">Transmembrane helix</keyword>
<dbReference type="InterPro" id="IPR020846">
    <property type="entry name" value="MFS_dom"/>
</dbReference>
<organism evidence="8 9">
    <name type="scientific">Pseudonocardia autotrophica</name>
    <name type="common">Amycolata autotrophica</name>
    <name type="synonym">Nocardia autotrophica</name>
    <dbReference type="NCBI Taxonomy" id="2074"/>
    <lineage>
        <taxon>Bacteria</taxon>
        <taxon>Bacillati</taxon>
        <taxon>Actinomycetota</taxon>
        <taxon>Actinomycetes</taxon>
        <taxon>Pseudonocardiales</taxon>
        <taxon>Pseudonocardiaceae</taxon>
        <taxon>Pseudonocardia</taxon>
    </lineage>
</organism>
<dbReference type="RefSeq" id="WP_158092073.1">
    <property type="nucleotide sequence ID" value="NZ_AP018920.1"/>
</dbReference>
<dbReference type="PROSITE" id="PS50850">
    <property type="entry name" value="MFS"/>
    <property type="match status" value="1"/>
</dbReference>
<name>A0A1Y2N5Q7_PSEAH</name>
<evidence type="ECO:0000313" key="8">
    <source>
        <dbReference type="EMBL" id="OSY42803.1"/>
    </source>
</evidence>
<accession>A0A1Y2N5Q7</accession>
<dbReference type="STRING" id="2074.BG845_01044"/>
<comment type="caution">
    <text evidence="8">The sequence shown here is derived from an EMBL/GenBank/DDBJ whole genome shotgun (WGS) entry which is preliminary data.</text>
</comment>
<evidence type="ECO:0000256" key="3">
    <source>
        <dbReference type="ARBA" id="ARBA00022989"/>
    </source>
</evidence>
<comment type="subcellular location">
    <subcellularLocation>
        <location evidence="1">Cell membrane</location>
        <topology evidence="1">Multi-pass membrane protein</topology>
    </subcellularLocation>
</comment>
<evidence type="ECO:0000259" key="7">
    <source>
        <dbReference type="PROSITE" id="PS50850"/>
    </source>
</evidence>
<evidence type="ECO:0000256" key="4">
    <source>
        <dbReference type="ARBA" id="ARBA00023136"/>
    </source>
</evidence>
<feature type="transmembrane region" description="Helical" evidence="6">
    <location>
        <begin position="108"/>
        <end position="126"/>
    </location>
</feature>
<evidence type="ECO:0000313" key="9">
    <source>
        <dbReference type="Proteomes" id="UP000194360"/>
    </source>
</evidence>
<dbReference type="Pfam" id="PF07690">
    <property type="entry name" value="MFS_1"/>
    <property type="match status" value="1"/>
</dbReference>
<keyword evidence="9" id="KW-1185">Reference proteome</keyword>
<feature type="domain" description="Major facilitator superfamily (MFS) profile" evidence="7">
    <location>
        <begin position="240"/>
        <end position="423"/>
    </location>
</feature>
<dbReference type="SUPFAM" id="SSF103473">
    <property type="entry name" value="MFS general substrate transporter"/>
    <property type="match status" value="1"/>
</dbReference>
<dbReference type="InterPro" id="IPR036259">
    <property type="entry name" value="MFS_trans_sf"/>
</dbReference>
<feature type="transmembrane region" description="Helical" evidence="6">
    <location>
        <begin position="197"/>
        <end position="216"/>
    </location>
</feature>
<keyword evidence="4 6" id="KW-0472">Membrane</keyword>
<feature type="transmembrane region" description="Helical" evidence="6">
    <location>
        <begin position="35"/>
        <end position="52"/>
    </location>
</feature>
<dbReference type="Proteomes" id="UP000194360">
    <property type="component" value="Unassembled WGS sequence"/>
</dbReference>
<dbReference type="InterPro" id="IPR011701">
    <property type="entry name" value="MFS"/>
</dbReference>
<reference evidence="8 9" key="1">
    <citation type="submission" date="2016-09" db="EMBL/GenBank/DDBJ databases">
        <title>Pseudonocardia autotrophica DSM535, a candidate organism with high potential of specific P450 cytochromes.</title>
        <authorList>
            <person name="Grumaz C."/>
            <person name="Vainshtein Y."/>
            <person name="Kirstahler P."/>
            <person name="Sohn K."/>
        </authorList>
    </citation>
    <scope>NUCLEOTIDE SEQUENCE [LARGE SCALE GENOMIC DNA]</scope>
    <source>
        <strain evidence="8 9">DSM 535</strain>
    </source>
</reference>
<dbReference type="PANTHER" id="PTHR23528:SF1">
    <property type="entry name" value="MAJOR FACILITATOR SUPERFAMILY (MFS) PROFILE DOMAIN-CONTAINING PROTEIN"/>
    <property type="match status" value="1"/>
</dbReference>
<evidence type="ECO:0000256" key="6">
    <source>
        <dbReference type="SAM" id="Phobius"/>
    </source>
</evidence>
<sequence>MTTRPVPESETETELGTGSGAPGPGAPVAPVGRRWIAAFTVACTGMWLAALTPAQVQLARQAELIDPAGKELLFGLATGIGAGVTMLAVPLFGAASDRIRTPFGRRRPWIGGGALLAAVALVVLALGPTGPVLLVGGWALAQLGLAAVLAGLLATVPDRVPPAQLGTVAGWAGTSQMLGALLGTVLVNAVVPDLAGGYLAMVVVLLAALLPFLLLFPERPGGAHAAPAPARRTAVRMTPDMVWVWSGRFLVMLGFALVTQYLVYYVDDELGRPDVAGSVLVVTALTVVSAIVASLVSGRWSDRTGRRKVFVVGGGALMGLGASILASTPVWPLALVAAVLIGLGFGTFLAVDLAVVAQVLPSLEHTARDMGVFAVAATAPQLLAPAVAVPLVTGTGGYPVLYALTAVVTVLGGALVLGVRAVR</sequence>
<gene>
    <name evidence="8" type="ORF">BG845_01044</name>
</gene>
<feature type="transmembrane region" description="Helical" evidence="6">
    <location>
        <begin position="399"/>
        <end position="419"/>
    </location>
</feature>
<dbReference type="EMBL" id="MIGB01000004">
    <property type="protein sequence ID" value="OSY42803.1"/>
    <property type="molecule type" value="Genomic_DNA"/>
</dbReference>
<dbReference type="GO" id="GO:0005886">
    <property type="term" value="C:plasma membrane"/>
    <property type="evidence" value="ECO:0007669"/>
    <property type="project" value="UniProtKB-SubCell"/>
</dbReference>
<feature type="transmembrane region" description="Helical" evidence="6">
    <location>
        <begin position="132"/>
        <end position="156"/>
    </location>
</feature>
<feature type="transmembrane region" description="Helical" evidence="6">
    <location>
        <begin position="309"/>
        <end position="327"/>
    </location>
</feature>
<feature type="transmembrane region" description="Helical" evidence="6">
    <location>
        <begin position="168"/>
        <end position="191"/>
    </location>
</feature>
<feature type="transmembrane region" description="Helical" evidence="6">
    <location>
        <begin position="72"/>
        <end position="96"/>
    </location>
</feature>
<evidence type="ECO:0000256" key="5">
    <source>
        <dbReference type="SAM" id="MobiDB-lite"/>
    </source>
</evidence>
<proteinExistence type="predicted"/>
<feature type="transmembrane region" description="Helical" evidence="6">
    <location>
        <begin position="372"/>
        <end position="393"/>
    </location>
</feature>
<dbReference type="OrthoDB" id="7584869at2"/>
<dbReference type="Gene3D" id="1.20.1250.20">
    <property type="entry name" value="MFS general substrate transporter like domains"/>
    <property type="match status" value="2"/>
</dbReference>
<feature type="transmembrane region" description="Helical" evidence="6">
    <location>
        <begin position="275"/>
        <end position="297"/>
    </location>
</feature>
<dbReference type="GO" id="GO:0022857">
    <property type="term" value="F:transmembrane transporter activity"/>
    <property type="evidence" value="ECO:0007669"/>
    <property type="project" value="InterPro"/>
</dbReference>
<dbReference type="PANTHER" id="PTHR23528">
    <property type="match status" value="1"/>
</dbReference>
<feature type="region of interest" description="Disordered" evidence="5">
    <location>
        <begin position="1"/>
        <end position="24"/>
    </location>
</feature>
<dbReference type="AlphaFoldDB" id="A0A1Y2N5Q7"/>
<evidence type="ECO:0000256" key="2">
    <source>
        <dbReference type="ARBA" id="ARBA00022692"/>
    </source>
</evidence>